<evidence type="ECO:0000256" key="1">
    <source>
        <dbReference type="SAM" id="SignalP"/>
    </source>
</evidence>
<dbReference type="AlphaFoldDB" id="A0A8J3VQ71"/>
<dbReference type="RefSeq" id="WP_203917723.1">
    <property type="nucleotide sequence ID" value="NZ_BONZ01000021.1"/>
</dbReference>
<dbReference type="Pfam" id="PF01547">
    <property type="entry name" value="SBP_bac_1"/>
    <property type="match status" value="1"/>
</dbReference>
<organism evidence="2 3">
    <name type="scientific">Rugosimonospora africana</name>
    <dbReference type="NCBI Taxonomy" id="556532"/>
    <lineage>
        <taxon>Bacteria</taxon>
        <taxon>Bacillati</taxon>
        <taxon>Actinomycetota</taxon>
        <taxon>Actinomycetes</taxon>
        <taxon>Micromonosporales</taxon>
        <taxon>Micromonosporaceae</taxon>
        <taxon>Rugosimonospora</taxon>
    </lineage>
</organism>
<keyword evidence="1" id="KW-0732">Signal</keyword>
<dbReference type="PANTHER" id="PTHR43649:SF14">
    <property type="entry name" value="BLR3389 PROTEIN"/>
    <property type="match status" value="1"/>
</dbReference>
<comment type="caution">
    <text evidence="2">The sequence shown here is derived from an EMBL/GenBank/DDBJ whole genome shotgun (WGS) entry which is preliminary data.</text>
</comment>
<gene>
    <name evidence="2" type="ORF">Raf01_22250</name>
</gene>
<feature type="chain" id="PRO_5035193049" evidence="1">
    <location>
        <begin position="22"/>
        <end position="495"/>
    </location>
</feature>
<accession>A0A8J3VQ71</accession>
<dbReference type="Gene3D" id="3.40.190.10">
    <property type="entry name" value="Periplasmic binding protein-like II"/>
    <property type="match status" value="1"/>
</dbReference>
<evidence type="ECO:0000313" key="3">
    <source>
        <dbReference type="Proteomes" id="UP000642748"/>
    </source>
</evidence>
<dbReference type="PANTHER" id="PTHR43649">
    <property type="entry name" value="ARABINOSE-BINDING PROTEIN-RELATED"/>
    <property type="match status" value="1"/>
</dbReference>
<name>A0A8J3VQ71_9ACTN</name>
<evidence type="ECO:0000313" key="2">
    <source>
        <dbReference type="EMBL" id="GIH14053.1"/>
    </source>
</evidence>
<dbReference type="InterPro" id="IPR006311">
    <property type="entry name" value="TAT_signal"/>
</dbReference>
<dbReference type="EMBL" id="BONZ01000021">
    <property type="protein sequence ID" value="GIH14053.1"/>
    <property type="molecule type" value="Genomic_DNA"/>
</dbReference>
<feature type="signal peptide" evidence="1">
    <location>
        <begin position="1"/>
        <end position="21"/>
    </location>
</feature>
<reference evidence="2" key="1">
    <citation type="submission" date="2021-01" db="EMBL/GenBank/DDBJ databases">
        <title>Whole genome shotgun sequence of Rugosimonospora africana NBRC 104875.</title>
        <authorList>
            <person name="Komaki H."/>
            <person name="Tamura T."/>
        </authorList>
    </citation>
    <scope>NUCLEOTIDE SEQUENCE</scope>
    <source>
        <strain evidence="2">NBRC 104875</strain>
    </source>
</reference>
<dbReference type="InterPro" id="IPR050490">
    <property type="entry name" value="Bact_solute-bd_prot1"/>
</dbReference>
<dbReference type="InterPro" id="IPR006059">
    <property type="entry name" value="SBP"/>
</dbReference>
<sequence length="495" mass="53377">MSSPTFSRRSLLRAAGMGAAAATLGGAGLSACSSSSSSSGDGITVNYWDSFVSQAPWVDNEIKLFEKANPKIKIKKTTQVSDQYPNLVSLAFRSANAPDMFQLPKSPPLTQQVTQNWLTPLDKWATDSWKSRYPQNSFIEGNNEFNGKIYSAPFAGPAPSLQLYVHNGVFKNAGLTNPDGSVAVPKTWDDVSRAAATIKAKSGGKVYGFGFGNSANTTLAWWLDLFVRGAGSPGGAASAGIDSMDSRVGKWTYASDRNYADFIALLLQWKKNGYIYPNSMSISDEQARAYFERGQFGMTVGGVWNQPEWTEHKFTDYSLMTLPSPTGTPQALFYGPPGGYLFAISSKAKHPDETFAWFDWLGGVESGKRYVESGQGLSIYPDANDTKNITSKPFAQYVAMAGTAVYGPQPTIRNPDVAKLTLGTVKPDINDVLAGVYTGQIKNVASSLSDLEGRRNTALSDAIKKANGSGAKVSQADFVFPDFDPLKPYTTKPAS</sequence>
<proteinExistence type="predicted"/>
<dbReference type="Proteomes" id="UP000642748">
    <property type="component" value="Unassembled WGS sequence"/>
</dbReference>
<dbReference type="PROSITE" id="PS51318">
    <property type="entry name" value="TAT"/>
    <property type="match status" value="1"/>
</dbReference>
<protein>
    <submittedName>
        <fullName evidence="2">Sugar ABC transporter substrate-binding protein</fullName>
    </submittedName>
</protein>
<dbReference type="SUPFAM" id="SSF53850">
    <property type="entry name" value="Periplasmic binding protein-like II"/>
    <property type="match status" value="1"/>
</dbReference>
<keyword evidence="3" id="KW-1185">Reference proteome</keyword>